<organism evidence="4 5">
    <name type="scientific">Nocardioides anomalus</name>
    <dbReference type="NCBI Taxonomy" id="2712223"/>
    <lineage>
        <taxon>Bacteria</taxon>
        <taxon>Bacillati</taxon>
        <taxon>Actinomycetota</taxon>
        <taxon>Actinomycetes</taxon>
        <taxon>Propionibacteriales</taxon>
        <taxon>Nocardioidaceae</taxon>
        <taxon>Nocardioides</taxon>
    </lineage>
</organism>
<evidence type="ECO:0000313" key="5">
    <source>
        <dbReference type="Proteomes" id="UP000502996"/>
    </source>
</evidence>
<evidence type="ECO:0000313" key="4">
    <source>
        <dbReference type="EMBL" id="QIG45698.1"/>
    </source>
</evidence>
<dbReference type="Pfam" id="PF13280">
    <property type="entry name" value="WYL"/>
    <property type="match status" value="1"/>
</dbReference>
<dbReference type="InterPro" id="IPR001034">
    <property type="entry name" value="DeoR_HTH"/>
</dbReference>
<dbReference type="Pfam" id="PF08279">
    <property type="entry name" value="HTH_11"/>
    <property type="match status" value="1"/>
</dbReference>
<keyword evidence="5" id="KW-1185">Reference proteome</keyword>
<dbReference type="AlphaFoldDB" id="A0A6G6WK32"/>
<dbReference type="InterPro" id="IPR036388">
    <property type="entry name" value="WH-like_DNA-bd_sf"/>
</dbReference>
<dbReference type="InterPro" id="IPR013196">
    <property type="entry name" value="HTH_11"/>
</dbReference>
<proteinExistence type="predicted"/>
<dbReference type="SUPFAM" id="SSF46785">
    <property type="entry name" value="Winged helix' DNA-binding domain"/>
    <property type="match status" value="1"/>
</dbReference>
<reference evidence="4 5" key="1">
    <citation type="submission" date="2020-02" db="EMBL/GenBank/DDBJ databases">
        <title>Full genome sequence of Nocardioides sp. R-3366.</title>
        <authorList>
            <person name="Im W.-T."/>
        </authorList>
    </citation>
    <scope>NUCLEOTIDE SEQUENCE [LARGE SCALE GENOMIC DNA]</scope>
    <source>
        <strain evidence="4 5">R-3366</strain>
    </source>
</reference>
<keyword evidence="2" id="KW-0804">Transcription</keyword>
<feature type="domain" description="HTH deoR-type" evidence="3">
    <location>
        <begin position="1"/>
        <end position="56"/>
    </location>
</feature>
<dbReference type="PROSITE" id="PS52050">
    <property type="entry name" value="WYL"/>
    <property type="match status" value="1"/>
</dbReference>
<sequence length="317" mass="34049">MLALLSLLQTRRELPGSLLAQRLAVSDRTVRRDVDRLRELGYRVSAAMGPAGGYRLEAGADLPPLLFDDEQAVALAVALRTAAASGADVGEAAERALASVRQLLPARLRARVDALEVDLGDPRPSADPQVLLALTTAVRAREGVRFSYGDGDRVRRVEPHHVVARAGRWYLVGWDGDGDDWRTFRVDRIALRTPGGPRFSRRALPGDVDVATWLGARAKGSSGTDTWPCVGSAVLDLEPHEVAPYVGDATLEPLPDGRCRLVAGSWSWTGLVGLLTRFDVDLSEVEPAELRGACAEVARRLSSSSSPAGGRARPWPG</sequence>
<dbReference type="PROSITE" id="PS51000">
    <property type="entry name" value="HTH_DEOR_2"/>
    <property type="match status" value="1"/>
</dbReference>
<evidence type="ECO:0000259" key="3">
    <source>
        <dbReference type="PROSITE" id="PS51000"/>
    </source>
</evidence>
<evidence type="ECO:0000256" key="2">
    <source>
        <dbReference type="ARBA" id="ARBA00023163"/>
    </source>
</evidence>
<dbReference type="PANTHER" id="PTHR34580:SF3">
    <property type="entry name" value="PROTEIN PAFB"/>
    <property type="match status" value="1"/>
</dbReference>
<dbReference type="PANTHER" id="PTHR34580">
    <property type="match status" value="1"/>
</dbReference>
<gene>
    <name evidence="4" type="ORF">G5V58_02210</name>
</gene>
<evidence type="ECO:0000256" key="1">
    <source>
        <dbReference type="ARBA" id="ARBA00023015"/>
    </source>
</evidence>
<dbReference type="InterPro" id="IPR051534">
    <property type="entry name" value="CBASS_pafABC_assoc_protein"/>
</dbReference>
<dbReference type="EMBL" id="CP049257">
    <property type="protein sequence ID" value="QIG45698.1"/>
    <property type="molecule type" value="Genomic_DNA"/>
</dbReference>
<dbReference type="GO" id="GO:0003700">
    <property type="term" value="F:DNA-binding transcription factor activity"/>
    <property type="evidence" value="ECO:0007669"/>
    <property type="project" value="InterPro"/>
</dbReference>
<dbReference type="InterPro" id="IPR028349">
    <property type="entry name" value="PafC-like"/>
</dbReference>
<dbReference type="InterPro" id="IPR026881">
    <property type="entry name" value="WYL_dom"/>
</dbReference>
<dbReference type="Proteomes" id="UP000502996">
    <property type="component" value="Chromosome"/>
</dbReference>
<dbReference type="InterPro" id="IPR036390">
    <property type="entry name" value="WH_DNA-bd_sf"/>
</dbReference>
<name>A0A6G6WK32_9ACTN</name>
<keyword evidence="1" id="KW-0805">Transcription regulation</keyword>
<protein>
    <submittedName>
        <fullName evidence="4">WYL domain-containing protein</fullName>
    </submittedName>
</protein>
<dbReference type="PIRSF" id="PIRSF016838">
    <property type="entry name" value="PafC"/>
    <property type="match status" value="1"/>
</dbReference>
<dbReference type="KEGG" id="nano:G5V58_02210"/>
<accession>A0A6G6WK32</accession>
<dbReference type="Gene3D" id="1.10.10.10">
    <property type="entry name" value="Winged helix-like DNA-binding domain superfamily/Winged helix DNA-binding domain"/>
    <property type="match status" value="1"/>
</dbReference>